<sequence length="90" mass="10421">MWSSGSFHLFKTQYQYEVFSVSGPASDDNEWGIELKWLKWLPLSFKCRLQGNNARMSRPPSLSVAMQARPTFILLNQADWMRGTMDEMDG</sequence>
<evidence type="ECO:0000313" key="2">
    <source>
        <dbReference type="Proteomes" id="UP000219338"/>
    </source>
</evidence>
<protein>
    <submittedName>
        <fullName evidence="1">Uncharacterized protein</fullName>
    </submittedName>
</protein>
<gene>
    <name evidence="1" type="ORF">ARMOST_20848</name>
</gene>
<dbReference type="Proteomes" id="UP000219338">
    <property type="component" value="Unassembled WGS sequence"/>
</dbReference>
<name>A0A284S8F5_ARMOS</name>
<reference evidence="2" key="1">
    <citation type="journal article" date="2017" name="Nat. Ecol. Evol.">
        <title>Genome expansion and lineage-specific genetic innovations in the forest pathogenic fungi Armillaria.</title>
        <authorList>
            <person name="Sipos G."/>
            <person name="Prasanna A.N."/>
            <person name="Walter M.C."/>
            <person name="O'Connor E."/>
            <person name="Balint B."/>
            <person name="Krizsan K."/>
            <person name="Kiss B."/>
            <person name="Hess J."/>
            <person name="Varga T."/>
            <person name="Slot J."/>
            <person name="Riley R."/>
            <person name="Boka B."/>
            <person name="Rigling D."/>
            <person name="Barry K."/>
            <person name="Lee J."/>
            <person name="Mihaltcheva S."/>
            <person name="LaButti K."/>
            <person name="Lipzen A."/>
            <person name="Waldron R."/>
            <person name="Moloney N.M."/>
            <person name="Sperisen C."/>
            <person name="Kredics L."/>
            <person name="Vagvoelgyi C."/>
            <person name="Patrignani A."/>
            <person name="Fitzpatrick D."/>
            <person name="Nagy I."/>
            <person name="Doyle S."/>
            <person name="Anderson J.B."/>
            <person name="Grigoriev I.V."/>
            <person name="Gueldener U."/>
            <person name="Muensterkoetter M."/>
            <person name="Nagy L.G."/>
        </authorList>
    </citation>
    <scope>NUCLEOTIDE SEQUENCE [LARGE SCALE GENOMIC DNA]</scope>
    <source>
        <strain evidence="2">C18/9</strain>
    </source>
</reference>
<accession>A0A284S8F5</accession>
<evidence type="ECO:0000313" key="1">
    <source>
        <dbReference type="EMBL" id="SJL17299.1"/>
    </source>
</evidence>
<proteinExistence type="predicted"/>
<organism evidence="1 2">
    <name type="scientific">Armillaria ostoyae</name>
    <name type="common">Armillaria root rot fungus</name>
    <dbReference type="NCBI Taxonomy" id="47428"/>
    <lineage>
        <taxon>Eukaryota</taxon>
        <taxon>Fungi</taxon>
        <taxon>Dikarya</taxon>
        <taxon>Basidiomycota</taxon>
        <taxon>Agaricomycotina</taxon>
        <taxon>Agaricomycetes</taxon>
        <taxon>Agaricomycetidae</taxon>
        <taxon>Agaricales</taxon>
        <taxon>Marasmiineae</taxon>
        <taxon>Physalacriaceae</taxon>
        <taxon>Armillaria</taxon>
    </lineage>
</organism>
<keyword evidence="2" id="KW-1185">Reference proteome</keyword>
<dbReference type="EMBL" id="FUEG01000042">
    <property type="protein sequence ID" value="SJL17299.1"/>
    <property type="molecule type" value="Genomic_DNA"/>
</dbReference>
<dbReference type="AlphaFoldDB" id="A0A284S8F5"/>